<evidence type="ECO:0000313" key="3">
    <source>
        <dbReference type="EMBL" id="EDO48014.1"/>
    </source>
</evidence>
<reference evidence="3 4" key="1">
    <citation type="journal article" date="2007" name="Science">
        <title>Sea anemone genome reveals ancestral eumetazoan gene repertoire and genomic organization.</title>
        <authorList>
            <person name="Putnam N.H."/>
            <person name="Srivastava M."/>
            <person name="Hellsten U."/>
            <person name="Dirks B."/>
            <person name="Chapman J."/>
            <person name="Salamov A."/>
            <person name="Terry A."/>
            <person name="Shapiro H."/>
            <person name="Lindquist E."/>
            <person name="Kapitonov V.V."/>
            <person name="Jurka J."/>
            <person name="Genikhovich G."/>
            <person name="Grigoriev I.V."/>
            <person name="Lucas S.M."/>
            <person name="Steele R.E."/>
            <person name="Finnerty J.R."/>
            <person name="Technau U."/>
            <person name="Martindale M.Q."/>
            <person name="Rokhsar D.S."/>
        </authorList>
    </citation>
    <scope>NUCLEOTIDE SEQUENCE [LARGE SCALE GENOMIC DNA]</scope>
    <source>
        <strain evidence="4">CH2 X CH6</strain>
    </source>
</reference>
<dbReference type="InParanoid" id="A7RKM9"/>
<dbReference type="FunFam" id="1.10.8.270:FF:000017">
    <property type="entry name" value="TBC1 domain family member 16"/>
    <property type="match status" value="1"/>
</dbReference>
<dbReference type="FunFam" id="1.10.472.80:FF:000020">
    <property type="entry name" value="TBC1 domain family, member 16"/>
    <property type="match status" value="1"/>
</dbReference>
<dbReference type="OMA" id="ECSGHHV"/>
<gene>
    <name evidence="3" type="ORF">NEMVEDRAFT_v1g60482</name>
</gene>
<feature type="non-terminal residue" evidence="3">
    <location>
        <position position="425"/>
    </location>
</feature>
<dbReference type="KEGG" id="nve:5520232"/>
<dbReference type="PhylomeDB" id="A7RKM9"/>
<dbReference type="Proteomes" id="UP000001593">
    <property type="component" value="Unassembled WGS sequence"/>
</dbReference>
<dbReference type="EMBL" id="DS469516">
    <property type="protein sequence ID" value="EDO48014.1"/>
    <property type="molecule type" value="Genomic_DNA"/>
</dbReference>
<protein>
    <recommendedName>
        <fullName evidence="2">Rab-GAP TBC domain-containing protein</fullName>
    </recommendedName>
</protein>
<dbReference type="HOGENOM" id="CLU_646527_0_0_1"/>
<dbReference type="eggNOG" id="KOG2224">
    <property type="taxonomic scope" value="Eukaryota"/>
</dbReference>
<evidence type="ECO:0000313" key="4">
    <source>
        <dbReference type="Proteomes" id="UP000001593"/>
    </source>
</evidence>
<dbReference type="AlphaFoldDB" id="A7RKM9"/>
<dbReference type="PANTHER" id="PTHR22957">
    <property type="entry name" value="TBC1 DOMAIN FAMILY MEMBER GTPASE-ACTIVATING PROTEIN"/>
    <property type="match status" value="1"/>
</dbReference>
<keyword evidence="1" id="KW-0343">GTPase activation</keyword>
<dbReference type="InterPro" id="IPR000195">
    <property type="entry name" value="Rab-GAP-TBC_dom"/>
</dbReference>
<dbReference type="STRING" id="45351.A7RKM9"/>
<dbReference type="Gene3D" id="1.10.472.80">
    <property type="entry name" value="Ypt/Rab-GAP domain of gyp1p, domain 3"/>
    <property type="match status" value="1"/>
</dbReference>
<sequence length="425" mass="49908">FSVDLSEMKIMKLFYEEDEPNSGQFVIGNYENHYKVFNFNYGGLNRVTQILEDWPWCVGERRSQEEVRKRCFVVISKTQVRDDCYVEEGRYDPMSAETWKTFLNSSGQIEDVANFRRAVFFGGLSPEVRKDAWKFLLGYFTYSSTSQERADMRKEKEAIYLKAQNIRLSMTDEEYVQFWKVVQCTVDKDVPRTDRSHPYFAGEGNPNIEVMRSILLNYAIHNPEIGYSQGMSDLLSPVLAALQDEVDAFWCFAALMEASVFVTSPKDDAMDKQLAYLRELVRMMQPKFYAHLLIEDDGLDMLFCHRWLLLCFKREFYDEQVLLMWEACWSRYQTDYFHLFLCVAIMQEYGSEVLDWDMQMDEMLHFFTDLSMKMDGNKVLRTARQLLLKFRKLPFIPCSLRGLLSGPGIWDSAPLPKIECHCHGD</sequence>
<dbReference type="OrthoDB" id="10264062at2759"/>
<dbReference type="GO" id="GO:0005769">
    <property type="term" value="C:early endosome"/>
    <property type="evidence" value="ECO:0000318"/>
    <property type="project" value="GO_Central"/>
</dbReference>
<feature type="domain" description="Rab-GAP TBC" evidence="2">
    <location>
        <begin position="123"/>
        <end position="332"/>
    </location>
</feature>
<dbReference type="GO" id="GO:0005096">
    <property type="term" value="F:GTPase activator activity"/>
    <property type="evidence" value="ECO:0000318"/>
    <property type="project" value="GO_Central"/>
</dbReference>
<name>A7RKM9_NEMVE</name>
<dbReference type="InterPro" id="IPR035969">
    <property type="entry name" value="Rab-GAP_TBC_sf"/>
</dbReference>
<proteinExistence type="predicted"/>
<feature type="non-terminal residue" evidence="3">
    <location>
        <position position="1"/>
    </location>
</feature>
<dbReference type="PROSITE" id="PS50086">
    <property type="entry name" value="TBC_RABGAP"/>
    <property type="match status" value="1"/>
</dbReference>
<dbReference type="PANTHER" id="PTHR22957:SF547">
    <property type="entry name" value="TBC1 DOMAIN FAMILY MEMBER 16"/>
    <property type="match status" value="1"/>
</dbReference>
<keyword evidence="4" id="KW-1185">Reference proteome</keyword>
<evidence type="ECO:0000259" key="2">
    <source>
        <dbReference type="PROSITE" id="PS50086"/>
    </source>
</evidence>
<organism evidence="3 4">
    <name type="scientific">Nematostella vectensis</name>
    <name type="common">Starlet sea anemone</name>
    <dbReference type="NCBI Taxonomy" id="45351"/>
    <lineage>
        <taxon>Eukaryota</taxon>
        <taxon>Metazoa</taxon>
        <taxon>Cnidaria</taxon>
        <taxon>Anthozoa</taxon>
        <taxon>Hexacorallia</taxon>
        <taxon>Actiniaria</taxon>
        <taxon>Edwardsiidae</taxon>
        <taxon>Nematostella</taxon>
    </lineage>
</organism>
<dbReference type="Pfam" id="PF00566">
    <property type="entry name" value="RabGAP-TBC"/>
    <property type="match status" value="1"/>
</dbReference>
<dbReference type="SUPFAM" id="SSF47923">
    <property type="entry name" value="Ypt/Rab-GAP domain of gyp1p"/>
    <property type="match status" value="2"/>
</dbReference>
<evidence type="ECO:0000256" key="1">
    <source>
        <dbReference type="ARBA" id="ARBA00022468"/>
    </source>
</evidence>
<dbReference type="Gene3D" id="1.10.8.270">
    <property type="entry name" value="putative rabgap domain of human tbc1 domain family member 14 like domains"/>
    <property type="match status" value="1"/>
</dbReference>
<dbReference type="SMART" id="SM00164">
    <property type="entry name" value="TBC"/>
    <property type="match status" value="1"/>
</dbReference>
<accession>A7RKM9</accession>